<evidence type="ECO:0000313" key="1">
    <source>
        <dbReference type="EMBL" id="KAJ9129872.1"/>
    </source>
</evidence>
<dbReference type="EMBL" id="JANBVO010000125">
    <property type="protein sequence ID" value="KAJ9129872.1"/>
    <property type="molecule type" value="Genomic_DNA"/>
</dbReference>
<sequence>MVNSSIQVLFALPSSPTGGRNSAETCSIWVSSSLISKAKSPPQDDIGAHGVNASIFKFNGRHAPLLMFESHHSPLIHRAATFETVF</sequence>
<protein>
    <submittedName>
        <fullName evidence="1">Uncharacterized protein</fullName>
    </submittedName>
</protein>
<comment type="caution">
    <text evidence="1">The sequence shown here is derived from an EMBL/GenBank/DDBJ whole genome shotgun (WGS) entry which is preliminary data.</text>
</comment>
<keyword evidence="2" id="KW-1185">Reference proteome</keyword>
<reference evidence="1" key="1">
    <citation type="submission" date="2022-07" db="EMBL/GenBank/DDBJ databases">
        <title>Fungi with potential for degradation of polypropylene.</title>
        <authorList>
            <person name="Gostincar C."/>
        </authorList>
    </citation>
    <scope>NUCLEOTIDE SEQUENCE</scope>
    <source>
        <strain evidence="1">EXF-13308</strain>
    </source>
</reference>
<name>A0AA38R7X4_9PEZI</name>
<organism evidence="1 2">
    <name type="scientific">Pleurostoma richardsiae</name>
    <dbReference type="NCBI Taxonomy" id="41990"/>
    <lineage>
        <taxon>Eukaryota</taxon>
        <taxon>Fungi</taxon>
        <taxon>Dikarya</taxon>
        <taxon>Ascomycota</taxon>
        <taxon>Pezizomycotina</taxon>
        <taxon>Sordariomycetes</taxon>
        <taxon>Sordariomycetidae</taxon>
        <taxon>Calosphaeriales</taxon>
        <taxon>Pleurostomataceae</taxon>
        <taxon>Pleurostoma</taxon>
    </lineage>
</organism>
<dbReference type="Proteomes" id="UP001174694">
    <property type="component" value="Unassembled WGS sequence"/>
</dbReference>
<gene>
    <name evidence="1" type="ORF">NKR23_g12432</name>
</gene>
<accession>A0AA38R7X4</accession>
<dbReference type="AlphaFoldDB" id="A0AA38R7X4"/>
<proteinExistence type="predicted"/>
<evidence type="ECO:0000313" key="2">
    <source>
        <dbReference type="Proteomes" id="UP001174694"/>
    </source>
</evidence>